<keyword evidence="4" id="KW-0336">GPI-anchor</keyword>
<comment type="similarity">
    <text evidence="2">Belongs to the plant LTP family.</text>
</comment>
<evidence type="ECO:0000313" key="13">
    <source>
        <dbReference type="Proteomes" id="UP001386955"/>
    </source>
</evidence>
<keyword evidence="5 10" id="KW-0732">Signal</keyword>
<dbReference type="GO" id="GO:0005886">
    <property type="term" value="C:plasma membrane"/>
    <property type="evidence" value="ECO:0007669"/>
    <property type="project" value="UniProtKB-SubCell"/>
</dbReference>
<reference evidence="12 13" key="1">
    <citation type="submission" date="2024-01" db="EMBL/GenBank/DDBJ databases">
        <title>The genomes of 5 underutilized Papilionoideae crops provide insights into root nodulation and disease resistanc.</title>
        <authorList>
            <person name="Jiang F."/>
        </authorList>
    </citation>
    <scope>NUCLEOTIDE SEQUENCE [LARGE SCALE GENOMIC DNA]</scope>
    <source>
        <strain evidence="12">DUOXIRENSHENG_FW03</strain>
        <tissue evidence="12">Leaves</tissue>
    </source>
</reference>
<dbReference type="CDD" id="cd00010">
    <property type="entry name" value="AAI_LTSS"/>
    <property type="match status" value="1"/>
</dbReference>
<feature type="signal peptide" evidence="10">
    <location>
        <begin position="1"/>
        <end position="29"/>
    </location>
</feature>
<evidence type="ECO:0000256" key="8">
    <source>
        <dbReference type="ARBA" id="ARBA00023288"/>
    </source>
</evidence>
<feature type="transmembrane region" description="Helical" evidence="9">
    <location>
        <begin position="126"/>
        <end position="146"/>
    </location>
</feature>
<evidence type="ECO:0000256" key="4">
    <source>
        <dbReference type="ARBA" id="ARBA00022622"/>
    </source>
</evidence>
<dbReference type="GO" id="GO:0098552">
    <property type="term" value="C:side of membrane"/>
    <property type="evidence" value="ECO:0007669"/>
    <property type="project" value="UniProtKB-KW"/>
</dbReference>
<evidence type="ECO:0000256" key="6">
    <source>
        <dbReference type="ARBA" id="ARBA00023157"/>
    </source>
</evidence>
<dbReference type="InterPro" id="IPR016140">
    <property type="entry name" value="Bifunc_inhib/LTP/seed_store"/>
</dbReference>
<feature type="domain" description="Bifunctional inhibitor/plant lipid transfer protein/seed storage helical" evidence="11">
    <location>
        <begin position="16"/>
        <end position="108"/>
    </location>
</feature>
<feature type="chain" id="PRO_5042814155" description="Bifunctional inhibitor/plant lipid transfer protein/seed storage helical domain-containing protein" evidence="10">
    <location>
        <begin position="30"/>
        <end position="147"/>
    </location>
</feature>
<evidence type="ECO:0000256" key="2">
    <source>
        <dbReference type="ARBA" id="ARBA00009748"/>
    </source>
</evidence>
<evidence type="ECO:0000256" key="7">
    <source>
        <dbReference type="ARBA" id="ARBA00023180"/>
    </source>
</evidence>
<proteinExistence type="inferred from homology"/>
<name>A0AAN9P3Q0_PSOTE</name>
<protein>
    <recommendedName>
        <fullName evidence="11">Bifunctional inhibitor/plant lipid transfer protein/seed storage helical domain-containing protein</fullName>
    </recommendedName>
</protein>
<dbReference type="GO" id="GO:0008289">
    <property type="term" value="F:lipid binding"/>
    <property type="evidence" value="ECO:0007669"/>
    <property type="project" value="InterPro"/>
</dbReference>
<dbReference type="InterPro" id="IPR036312">
    <property type="entry name" value="Bifun_inhib/LTP/seed_sf"/>
</dbReference>
<dbReference type="AlphaFoldDB" id="A0AAN9P3Q0"/>
<dbReference type="Proteomes" id="UP001386955">
    <property type="component" value="Unassembled WGS sequence"/>
</dbReference>
<keyword evidence="7" id="KW-0325">Glycoprotein</keyword>
<dbReference type="Pfam" id="PF14368">
    <property type="entry name" value="LTP_2"/>
    <property type="match status" value="1"/>
</dbReference>
<dbReference type="PRINTS" id="PR00382">
    <property type="entry name" value="LIPIDTRNSFER"/>
</dbReference>
<keyword evidence="9" id="KW-0472">Membrane</keyword>
<sequence length="147" mass="15716">METMLLRALWCIIIALLTLLTCNIPNGSAQDSSCLGKLSPCLNYLNGTENPPESCCEPLKSVIESDAECICSLASNRGTRQAEEAGINITQAQQLPGRCGQRVNPLSCLTSSPGPSNSDRNSVTKLMHMSNIGIVMMILVSSIIAYV</sequence>
<keyword evidence="13" id="KW-1185">Reference proteome</keyword>
<evidence type="ECO:0000256" key="9">
    <source>
        <dbReference type="SAM" id="Phobius"/>
    </source>
</evidence>
<keyword evidence="8" id="KW-0449">Lipoprotein</keyword>
<dbReference type="PANTHER" id="PTHR33044">
    <property type="entry name" value="BIFUNCTIONAL INHIBITOR/LIPID-TRANSFER PROTEIN/SEED STORAGE 2S ALBUMIN SUPERFAMILY PROTEIN-RELATED"/>
    <property type="match status" value="1"/>
</dbReference>
<organism evidence="12 13">
    <name type="scientific">Psophocarpus tetragonolobus</name>
    <name type="common">Winged bean</name>
    <name type="synonym">Dolichos tetragonolobus</name>
    <dbReference type="NCBI Taxonomy" id="3891"/>
    <lineage>
        <taxon>Eukaryota</taxon>
        <taxon>Viridiplantae</taxon>
        <taxon>Streptophyta</taxon>
        <taxon>Embryophyta</taxon>
        <taxon>Tracheophyta</taxon>
        <taxon>Spermatophyta</taxon>
        <taxon>Magnoliopsida</taxon>
        <taxon>eudicotyledons</taxon>
        <taxon>Gunneridae</taxon>
        <taxon>Pentapetalae</taxon>
        <taxon>rosids</taxon>
        <taxon>fabids</taxon>
        <taxon>Fabales</taxon>
        <taxon>Fabaceae</taxon>
        <taxon>Papilionoideae</taxon>
        <taxon>50 kb inversion clade</taxon>
        <taxon>NPAAA clade</taxon>
        <taxon>indigoferoid/millettioid clade</taxon>
        <taxon>Phaseoleae</taxon>
        <taxon>Psophocarpus</taxon>
    </lineage>
</organism>
<evidence type="ECO:0000256" key="10">
    <source>
        <dbReference type="SAM" id="SignalP"/>
    </source>
</evidence>
<evidence type="ECO:0000256" key="5">
    <source>
        <dbReference type="ARBA" id="ARBA00022729"/>
    </source>
</evidence>
<dbReference type="InterPro" id="IPR000528">
    <property type="entry name" value="Plant_nsLTP"/>
</dbReference>
<evidence type="ECO:0000259" key="11">
    <source>
        <dbReference type="Pfam" id="PF14368"/>
    </source>
</evidence>
<comment type="subcellular location">
    <subcellularLocation>
        <location evidence="1">Cell membrane</location>
        <topology evidence="1">Lipid-anchor</topology>
        <topology evidence="1">GPI-anchor</topology>
    </subcellularLocation>
</comment>
<dbReference type="EMBL" id="JAYMYS010000009">
    <property type="protein sequence ID" value="KAK7380693.1"/>
    <property type="molecule type" value="Genomic_DNA"/>
</dbReference>
<gene>
    <name evidence="12" type="ORF">VNO78_33208</name>
</gene>
<dbReference type="GO" id="GO:0006869">
    <property type="term" value="P:lipid transport"/>
    <property type="evidence" value="ECO:0007669"/>
    <property type="project" value="InterPro"/>
</dbReference>
<evidence type="ECO:0000313" key="12">
    <source>
        <dbReference type="EMBL" id="KAK7380693.1"/>
    </source>
</evidence>
<evidence type="ECO:0000256" key="1">
    <source>
        <dbReference type="ARBA" id="ARBA00004609"/>
    </source>
</evidence>
<keyword evidence="3" id="KW-1003">Cell membrane</keyword>
<dbReference type="Gene3D" id="1.10.110.10">
    <property type="entry name" value="Plant lipid-transfer and hydrophobic proteins"/>
    <property type="match status" value="1"/>
</dbReference>
<dbReference type="SUPFAM" id="SSF47699">
    <property type="entry name" value="Bifunctional inhibitor/lipid-transfer protein/seed storage 2S albumin"/>
    <property type="match status" value="1"/>
</dbReference>
<keyword evidence="6" id="KW-1015">Disulfide bond</keyword>
<comment type="caution">
    <text evidence="12">The sequence shown here is derived from an EMBL/GenBank/DDBJ whole genome shotgun (WGS) entry which is preliminary data.</text>
</comment>
<keyword evidence="9" id="KW-1133">Transmembrane helix</keyword>
<dbReference type="InterPro" id="IPR043325">
    <property type="entry name" value="LTSS"/>
</dbReference>
<evidence type="ECO:0000256" key="3">
    <source>
        <dbReference type="ARBA" id="ARBA00022475"/>
    </source>
</evidence>
<accession>A0AAN9P3Q0</accession>
<keyword evidence="9" id="KW-0812">Transmembrane</keyword>